<evidence type="ECO:0000256" key="5">
    <source>
        <dbReference type="ARBA" id="ARBA00022640"/>
    </source>
</evidence>
<dbReference type="GO" id="GO:0050660">
    <property type="term" value="F:flavin adenine dinucleotide binding"/>
    <property type="evidence" value="ECO:0007669"/>
    <property type="project" value="InterPro"/>
</dbReference>
<dbReference type="FunFam" id="3.30.110.60:FF:000002">
    <property type="entry name" value="CRS2-associated factor 1, chloroplastic"/>
    <property type="match status" value="2"/>
</dbReference>
<feature type="coiled-coil region" evidence="14">
    <location>
        <begin position="1109"/>
        <end position="1136"/>
    </location>
</feature>
<dbReference type="InterPro" id="IPR016167">
    <property type="entry name" value="FAD-bd_PCMH_sub1"/>
</dbReference>
<keyword evidence="4" id="KW-0285">Flavoprotein</keyword>
<dbReference type="PROSITE" id="PS51295">
    <property type="entry name" value="CRM"/>
    <property type="match status" value="3"/>
</dbReference>
<dbReference type="GO" id="GO:0019139">
    <property type="term" value="F:cytokinin dehydrogenase activity"/>
    <property type="evidence" value="ECO:0007669"/>
    <property type="project" value="InterPro"/>
</dbReference>
<dbReference type="SMART" id="SM01103">
    <property type="entry name" value="CRS1_YhbY"/>
    <property type="match status" value="3"/>
</dbReference>
<feature type="region of interest" description="Disordered" evidence="15">
    <location>
        <begin position="391"/>
        <end position="411"/>
    </location>
</feature>
<evidence type="ECO:0000259" key="16">
    <source>
        <dbReference type="PROSITE" id="PS51295"/>
    </source>
</evidence>
<evidence type="ECO:0000256" key="7">
    <source>
        <dbReference type="ARBA" id="ARBA00022737"/>
    </source>
</evidence>
<keyword evidence="5" id="KW-0934">Plastid</keyword>
<evidence type="ECO:0000256" key="12">
    <source>
        <dbReference type="ARBA" id="ARBA00023274"/>
    </source>
</evidence>
<keyword evidence="7" id="KW-0677">Repeat</keyword>
<dbReference type="GO" id="GO:0009507">
    <property type="term" value="C:chloroplast"/>
    <property type="evidence" value="ECO:0007669"/>
    <property type="project" value="UniProtKB-SubCell"/>
</dbReference>
<evidence type="ECO:0000256" key="9">
    <source>
        <dbReference type="ARBA" id="ARBA00022884"/>
    </source>
</evidence>
<dbReference type="Pfam" id="PF01985">
    <property type="entry name" value="CRS1_YhbY"/>
    <property type="match status" value="3"/>
</dbReference>
<dbReference type="SUPFAM" id="SSF75471">
    <property type="entry name" value="YhbY-like"/>
    <property type="match status" value="3"/>
</dbReference>
<evidence type="ECO:0000256" key="4">
    <source>
        <dbReference type="ARBA" id="ARBA00022630"/>
    </source>
</evidence>
<comment type="cofactor">
    <cofactor evidence="1">
        <name>FAD</name>
        <dbReference type="ChEBI" id="CHEBI:57692"/>
    </cofactor>
</comment>
<keyword evidence="10" id="KW-0809">Transit peptide</keyword>
<dbReference type="Proteomes" id="UP000187609">
    <property type="component" value="Unassembled WGS sequence"/>
</dbReference>
<comment type="subcellular location">
    <subcellularLocation>
        <location evidence="2">Plastid</location>
        <location evidence="2">Chloroplast</location>
    </subcellularLocation>
</comment>
<feature type="domain" description="CRM" evidence="16">
    <location>
        <begin position="989"/>
        <end position="1089"/>
    </location>
</feature>
<feature type="domain" description="CRM" evidence="16">
    <location>
        <begin position="776"/>
        <end position="873"/>
    </location>
</feature>
<accession>A0A1J6IQ92</accession>
<protein>
    <submittedName>
        <fullName evidence="17">Crm-domain containing factor cfm3, chloroplasticmitochondrial</fullName>
    </submittedName>
</protein>
<dbReference type="InterPro" id="IPR035920">
    <property type="entry name" value="YhbY-like_sf"/>
</dbReference>
<organism evidence="17 18">
    <name type="scientific">Nicotiana attenuata</name>
    <name type="common">Coyote tobacco</name>
    <dbReference type="NCBI Taxonomy" id="49451"/>
    <lineage>
        <taxon>Eukaryota</taxon>
        <taxon>Viridiplantae</taxon>
        <taxon>Streptophyta</taxon>
        <taxon>Embryophyta</taxon>
        <taxon>Tracheophyta</taxon>
        <taxon>Spermatophyta</taxon>
        <taxon>Magnoliopsida</taxon>
        <taxon>eudicotyledons</taxon>
        <taxon>Gunneridae</taxon>
        <taxon>Pentapetalae</taxon>
        <taxon>asterids</taxon>
        <taxon>lamiids</taxon>
        <taxon>Solanales</taxon>
        <taxon>Solanaceae</taxon>
        <taxon>Nicotianoideae</taxon>
        <taxon>Nicotianeae</taxon>
        <taxon>Nicotiana</taxon>
    </lineage>
</organism>
<keyword evidence="12" id="KW-0687">Ribonucleoprotein</keyword>
<keyword evidence="3" id="KW-0150">Chloroplast</keyword>
<dbReference type="InterPro" id="IPR015345">
    <property type="entry name" value="Cytokinin_DH_FAD/cytokin-bd"/>
</dbReference>
<dbReference type="OMA" id="YRGNDYL"/>
<dbReference type="AlphaFoldDB" id="A0A1J6IQ92"/>
<dbReference type="InterPro" id="IPR045278">
    <property type="entry name" value="CRS1/CFM2/CFM3"/>
</dbReference>
<keyword evidence="14" id="KW-0175">Coiled coil</keyword>
<dbReference type="Pfam" id="PF09265">
    <property type="entry name" value="Cytokin-bind"/>
    <property type="match status" value="1"/>
</dbReference>
<dbReference type="InterPro" id="IPR036318">
    <property type="entry name" value="FAD-bd_PCMH-like_sf"/>
</dbReference>
<evidence type="ECO:0000256" key="8">
    <source>
        <dbReference type="ARBA" id="ARBA00022827"/>
    </source>
</evidence>
<dbReference type="GO" id="GO:0003729">
    <property type="term" value="F:mRNA binding"/>
    <property type="evidence" value="ECO:0007669"/>
    <property type="project" value="InterPro"/>
</dbReference>
<dbReference type="GO" id="GO:0006397">
    <property type="term" value="P:mRNA processing"/>
    <property type="evidence" value="ECO:0007669"/>
    <property type="project" value="UniProtKB-KW"/>
</dbReference>
<evidence type="ECO:0000313" key="17">
    <source>
        <dbReference type="EMBL" id="OIS99894.1"/>
    </source>
</evidence>
<comment type="caution">
    <text evidence="17">The sequence shown here is derived from an EMBL/GenBank/DDBJ whole genome shotgun (WGS) entry which is preliminary data.</text>
</comment>
<dbReference type="STRING" id="49451.A0A1J6IQ92"/>
<keyword evidence="9 13" id="KW-0694">RNA-binding</keyword>
<name>A0A1J6IQ92_NICAT</name>
<feature type="region of interest" description="Disordered" evidence="15">
    <location>
        <begin position="1141"/>
        <end position="1166"/>
    </location>
</feature>
<evidence type="ECO:0000256" key="1">
    <source>
        <dbReference type="ARBA" id="ARBA00001974"/>
    </source>
</evidence>
<dbReference type="SUPFAM" id="SSF56176">
    <property type="entry name" value="FAD-binding/transporter-associated domain-like"/>
    <property type="match status" value="1"/>
</dbReference>
<evidence type="ECO:0000256" key="10">
    <source>
        <dbReference type="ARBA" id="ARBA00022946"/>
    </source>
</evidence>
<evidence type="ECO:0000256" key="3">
    <source>
        <dbReference type="ARBA" id="ARBA00022528"/>
    </source>
</evidence>
<dbReference type="InterPro" id="IPR016170">
    <property type="entry name" value="Cytok_DH_C_sf"/>
</dbReference>
<dbReference type="Gene3D" id="3.30.43.10">
    <property type="entry name" value="Uridine Diphospho-n-acetylenolpyruvylglucosamine Reductase, domain 2"/>
    <property type="match status" value="1"/>
</dbReference>
<evidence type="ECO:0000256" key="14">
    <source>
        <dbReference type="SAM" id="Coils"/>
    </source>
</evidence>
<keyword evidence="6" id="KW-0507">mRNA processing</keyword>
<dbReference type="GO" id="GO:0009690">
    <property type="term" value="P:cytokinin metabolic process"/>
    <property type="evidence" value="ECO:0007669"/>
    <property type="project" value="InterPro"/>
</dbReference>
<proteinExistence type="predicted"/>
<keyword evidence="11" id="KW-0508">mRNA splicing</keyword>
<dbReference type="Gramene" id="OIS99894">
    <property type="protein sequence ID" value="OIS99894"/>
    <property type="gene ID" value="A4A49_04065"/>
</dbReference>
<dbReference type="GO" id="GO:1990904">
    <property type="term" value="C:ribonucleoprotein complex"/>
    <property type="evidence" value="ECO:0007669"/>
    <property type="project" value="UniProtKB-KW"/>
</dbReference>
<sequence>MPASEECFHVQEIQGSGYIIIFFTIVSIIGKPSIPYEVLSRLDIATRLSVNISDATIATSTDFGKLVQEIPAAVLYPSSIHDIIKLINYSNNGAISVPFGVAARGHGHSVRGQAMSPNGVVVVMSSLKNNNNGKIRVFSESCLGFYYADVGGNGELVTCSKQTNSELFFAVLGGLGQFGIITRARIILEKAPTRVKWSANTVDKELQKMMRGLNFVSGHIFKKDTTFVHFLNRVRSGELRLQSKGMWDVPHPWLNLFVPKSSIMDFNVGVLLDIILRQNKTTGPILVYPITRKKWDDGMSVVIPEEDTFYCVGLLHSSGKMENISTKEKKILLFMAAMASTQLSFDHISPPFTYPSSNPLQFPIPLPKIQSLHNLRAKNIRIYCSSQTIHSDKENQTNQTKKKQKPRPSFLEQVQNKWSVKTTSLREKFPWQELNSVSIEEVAEQDLQFSVAKTEENPVVNDSVSSGSRIKVSLAPWVHGNQPKKSQLVSFEARNFENNADESNIIGKSLEHCENNVSEELDVKSGKDEKDIKLESRETMVLHRYESSSKSSVRLPWQGERDVGPMGGDKLRKSNAEMAEKMIPEPQLKKLRNAALRMVERIKVGSAGVTQELVDSIHEKWKVDEIVKLRFEGPPSHNMKRTHEILEHRTGGLVIWRSGSSIVLYRGISYKLPCVQSFTARNDDIDESESSKSDNGQSFGVKSLNEATERPRNGFSNLSGAEIMDLSELNMLLDEVGPRFKDWSGREPLPVDADLLPAVVPGYRPPFRRLPYGAKLNLKNKEMTYLRRTARIMPPHFALGRNRELQGLAAAMAKLWRRSAIAKIAIKRGVQNTSNERMAEELKVLTGGTLLSRNKDYIVFYRGNDFLPPRVTEALVEAESKSAFLQDQEEQARQRAAALIHSDTKAPKRPLIAGTLSETIAATSRWGNQPSIEEREKMMRDAAVARHASLVKHLEQKLAHAKGKIKKAENLLRKLQENREPSELPTDLEILSAEERFLFRKMGLSMKPFLLLGRRDVFDGTIENIHLHWKYRELVKIIAERRNAAQIKHIAVTLEAESGGLLVSIDKTIQGYAIILYRGKNYQRPSEFRPKNLLTKRQALARSIELQRREALKHHITELQDKLQNLKSDLEDMNMVEEIDEETLYSRLDPSDDEDDVEENFEKDQN</sequence>
<feature type="region of interest" description="Disordered" evidence="15">
    <location>
        <begin position="685"/>
        <end position="712"/>
    </location>
</feature>
<dbReference type="InterPro" id="IPR016164">
    <property type="entry name" value="FAD-linked_Oxase-like_C"/>
</dbReference>
<evidence type="ECO:0000256" key="6">
    <source>
        <dbReference type="ARBA" id="ARBA00022664"/>
    </source>
</evidence>
<keyword evidence="18" id="KW-1185">Reference proteome</keyword>
<dbReference type="Gene3D" id="3.40.462.10">
    <property type="entry name" value="FAD-linked oxidases, C-terminal domain"/>
    <property type="match status" value="1"/>
</dbReference>
<dbReference type="SUPFAM" id="SSF55103">
    <property type="entry name" value="FAD-linked oxidases, C-terminal domain"/>
    <property type="match status" value="1"/>
</dbReference>
<dbReference type="PANTHER" id="PTHR31846">
    <property type="entry name" value="CRS1 / YHBY (CRM) DOMAIN-CONTAINING PROTEIN"/>
    <property type="match status" value="1"/>
</dbReference>
<dbReference type="InterPro" id="IPR001890">
    <property type="entry name" value="RNA-binding_CRM"/>
</dbReference>
<dbReference type="PANTHER" id="PTHR31846:SF7">
    <property type="entry name" value="CRS1 _ YHBY (CRM) DOMAIN-CONTAINING PROTEIN"/>
    <property type="match status" value="1"/>
</dbReference>
<evidence type="ECO:0000256" key="2">
    <source>
        <dbReference type="ARBA" id="ARBA00004229"/>
    </source>
</evidence>
<dbReference type="Gene3D" id="3.30.110.60">
    <property type="entry name" value="YhbY-like"/>
    <property type="match status" value="3"/>
</dbReference>
<dbReference type="GO" id="GO:0000373">
    <property type="term" value="P:Group II intron splicing"/>
    <property type="evidence" value="ECO:0007669"/>
    <property type="project" value="UniProtKB-ARBA"/>
</dbReference>
<evidence type="ECO:0000256" key="11">
    <source>
        <dbReference type="ARBA" id="ARBA00023187"/>
    </source>
</evidence>
<dbReference type="EMBL" id="MJEQ01037189">
    <property type="protein sequence ID" value="OIS99894.1"/>
    <property type="molecule type" value="Genomic_DNA"/>
</dbReference>
<keyword evidence="8" id="KW-0274">FAD</keyword>
<reference evidence="17" key="1">
    <citation type="submission" date="2016-11" db="EMBL/GenBank/DDBJ databases">
        <title>The genome of Nicotiana attenuata.</title>
        <authorList>
            <person name="Xu S."/>
            <person name="Brockmoeller T."/>
            <person name="Gaquerel E."/>
            <person name="Navarro A."/>
            <person name="Kuhl H."/>
            <person name="Gase K."/>
            <person name="Ling Z."/>
            <person name="Zhou W."/>
            <person name="Kreitzer C."/>
            <person name="Stanke M."/>
            <person name="Tang H."/>
            <person name="Lyons E."/>
            <person name="Pandey P."/>
            <person name="Pandey S.P."/>
            <person name="Timmermann B."/>
            <person name="Baldwin I.T."/>
        </authorList>
    </citation>
    <scope>NUCLEOTIDE SEQUENCE [LARGE SCALE GENOMIC DNA]</scope>
    <source>
        <strain evidence="17">UT</strain>
    </source>
</reference>
<dbReference type="SMR" id="A0A1J6IQ92"/>
<feature type="domain" description="CRM" evidence="16">
    <location>
        <begin position="581"/>
        <end position="677"/>
    </location>
</feature>
<evidence type="ECO:0000256" key="15">
    <source>
        <dbReference type="SAM" id="MobiDB-lite"/>
    </source>
</evidence>
<evidence type="ECO:0000256" key="13">
    <source>
        <dbReference type="PROSITE-ProRule" id="PRU00626"/>
    </source>
</evidence>
<gene>
    <name evidence="17" type="primary">CFM3_0</name>
    <name evidence="17" type="ORF">A4A49_04065</name>
</gene>
<evidence type="ECO:0000313" key="18">
    <source>
        <dbReference type="Proteomes" id="UP000187609"/>
    </source>
</evidence>
<feature type="coiled-coil region" evidence="14">
    <location>
        <begin position="951"/>
        <end position="978"/>
    </location>
</feature>